<name>A0ABN8YED0_RANTA</name>
<dbReference type="Proteomes" id="UP001176941">
    <property type="component" value="Chromosome 19"/>
</dbReference>
<keyword evidence="3" id="KW-1185">Reference proteome</keyword>
<feature type="region of interest" description="Disordered" evidence="1">
    <location>
        <begin position="32"/>
        <end position="75"/>
    </location>
</feature>
<dbReference type="EMBL" id="OX459955">
    <property type="protein sequence ID" value="CAI9159932.1"/>
    <property type="molecule type" value="Genomic_DNA"/>
</dbReference>
<organism evidence="2 3">
    <name type="scientific">Rangifer tarandus platyrhynchus</name>
    <name type="common">Svalbard reindeer</name>
    <dbReference type="NCBI Taxonomy" id="3082113"/>
    <lineage>
        <taxon>Eukaryota</taxon>
        <taxon>Metazoa</taxon>
        <taxon>Chordata</taxon>
        <taxon>Craniata</taxon>
        <taxon>Vertebrata</taxon>
        <taxon>Euteleostomi</taxon>
        <taxon>Mammalia</taxon>
        <taxon>Eutheria</taxon>
        <taxon>Laurasiatheria</taxon>
        <taxon>Artiodactyla</taxon>
        <taxon>Ruminantia</taxon>
        <taxon>Pecora</taxon>
        <taxon>Cervidae</taxon>
        <taxon>Odocoileinae</taxon>
        <taxon>Rangifer</taxon>
    </lineage>
</organism>
<sequence length="100" mass="10275">MGLSPPTRQTRRRLTAHGTVPLRKVPCAHGLDRAQGSAPASLRPGCDWSPQGHKSPAPLSTLGQLGRVAPAPEPLTGLAEASAEMGAAAGPPAAQAWRRS</sequence>
<accession>A0ABN8YED0</accession>
<evidence type="ECO:0000256" key="1">
    <source>
        <dbReference type="SAM" id="MobiDB-lite"/>
    </source>
</evidence>
<evidence type="ECO:0000313" key="2">
    <source>
        <dbReference type="EMBL" id="CAI9159932.1"/>
    </source>
</evidence>
<protein>
    <submittedName>
        <fullName evidence="2">Uncharacterized protein</fullName>
    </submittedName>
</protein>
<evidence type="ECO:0000313" key="3">
    <source>
        <dbReference type="Proteomes" id="UP001176941"/>
    </source>
</evidence>
<reference evidence="2" key="1">
    <citation type="submission" date="2023-04" db="EMBL/GenBank/DDBJ databases">
        <authorList>
            <consortium name="ELIXIR-Norway"/>
        </authorList>
    </citation>
    <scope>NUCLEOTIDE SEQUENCE [LARGE SCALE GENOMIC DNA]</scope>
</reference>
<proteinExistence type="predicted"/>
<gene>
    <name evidence="2" type="ORF">MRATA1EN1_LOCUS8894</name>
</gene>